<accession>A0A875S7N9</accession>
<dbReference type="KEGG" id="bnn:FOA43_004779"/>
<dbReference type="PANTHER" id="PTHR12774">
    <property type="entry name" value="PEROXISOMAL BIOGENESIS FACTOR 19"/>
    <property type="match status" value="1"/>
</dbReference>
<dbReference type="GO" id="GO:0033328">
    <property type="term" value="F:peroxisome membrane targeting sequence binding"/>
    <property type="evidence" value="ECO:0007669"/>
    <property type="project" value="TreeGrafter"/>
</dbReference>
<evidence type="ECO:0000313" key="3">
    <source>
        <dbReference type="Proteomes" id="UP000662931"/>
    </source>
</evidence>
<evidence type="ECO:0000256" key="1">
    <source>
        <dbReference type="SAM" id="MobiDB-lite"/>
    </source>
</evidence>
<dbReference type="GO" id="GO:0045046">
    <property type="term" value="P:protein import into peroxisome membrane"/>
    <property type="evidence" value="ECO:0007669"/>
    <property type="project" value="TreeGrafter"/>
</dbReference>
<organism evidence="2 3">
    <name type="scientific">Eeniella nana</name>
    <name type="common">Yeast</name>
    <name type="synonym">Brettanomyces nanus</name>
    <dbReference type="NCBI Taxonomy" id="13502"/>
    <lineage>
        <taxon>Eukaryota</taxon>
        <taxon>Fungi</taxon>
        <taxon>Dikarya</taxon>
        <taxon>Ascomycota</taxon>
        <taxon>Saccharomycotina</taxon>
        <taxon>Pichiomycetes</taxon>
        <taxon>Pichiales</taxon>
        <taxon>Pichiaceae</taxon>
        <taxon>Brettanomyces</taxon>
    </lineage>
</organism>
<dbReference type="EMBL" id="CP064815">
    <property type="protein sequence ID" value="QPG77366.1"/>
    <property type="molecule type" value="Genomic_DNA"/>
</dbReference>
<dbReference type="AlphaFoldDB" id="A0A875S7N9"/>
<dbReference type="InterPro" id="IPR006708">
    <property type="entry name" value="Pex19"/>
</dbReference>
<keyword evidence="3" id="KW-1185">Reference proteome</keyword>
<proteinExistence type="predicted"/>
<feature type="region of interest" description="Disordered" evidence="1">
    <location>
        <begin position="206"/>
        <end position="242"/>
    </location>
</feature>
<evidence type="ECO:0008006" key="4">
    <source>
        <dbReference type="Google" id="ProtNLM"/>
    </source>
</evidence>
<dbReference type="InterPro" id="IPR038322">
    <property type="entry name" value="Pex19_C_sf"/>
</dbReference>
<dbReference type="Pfam" id="PF04614">
    <property type="entry name" value="Pex19"/>
    <property type="match status" value="1"/>
</dbReference>
<gene>
    <name evidence="2" type="ORF">FOA43_004779</name>
</gene>
<dbReference type="PANTHER" id="PTHR12774:SF2">
    <property type="entry name" value="PEROXISOMAL BIOGENESIS FACTOR 19"/>
    <property type="match status" value="1"/>
</dbReference>
<sequence length="242" mass="27359">MRRMAQNDPELSNDLEGFLKDLTGKDATKLEGSSAKKDSPSNDGTNFQHVISETVNRLKTSGNNVDKTIHEESKDDELLATLLKSLNLDIGKEKQDGDGTDISKLLVDMLDKLSSKTILYEPLNDLYLKFGPWLAESKNKTNSDYSKYQDQYEIVKKIVFKFQESSYDDDNSHDKEFINTNLEQLQELGLPPKELVNDDLNFLNFKGAGNQNGSKDPHNLEFGDDDIPEEVSKELEDTCQQT</sequence>
<evidence type="ECO:0000313" key="2">
    <source>
        <dbReference type="EMBL" id="QPG77366.1"/>
    </source>
</evidence>
<dbReference type="Proteomes" id="UP000662931">
    <property type="component" value="Chromosome 4"/>
</dbReference>
<dbReference type="Gene3D" id="1.20.120.900">
    <property type="entry name" value="Pex19, mPTS binding domain"/>
    <property type="match status" value="1"/>
</dbReference>
<dbReference type="GO" id="GO:0005778">
    <property type="term" value="C:peroxisomal membrane"/>
    <property type="evidence" value="ECO:0007669"/>
    <property type="project" value="TreeGrafter"/>
</dbReference>
<dbReference type="OrthoDB" id="21292at2759"/>
<protein>
    <recommendedName>
        <fullName evidence="4">Peroxin-19</fullName>
    </recommendedName>
</protein>
<dbReference type="RefSeq" id="XP_038780931.1">
    <property type="nucleotide sequence ID" value="XM_038925003.1"/>
</dbReference>
<reference evidence="2" key="1">
    <citation type="submission" date="2020-10" db="EMBL/GenBank/DDBJ databases">
        <authorList>
            <person name="Roach M.J.R."/>
        </authorList>
    </citation>
    <scope>NUCLEOTIDE SEQUENCE</scope>
    <source>
        <strain evidence="2">CBS 1945</strain>
    </source>
</reference>
<dbReference type="GeneID" id="62198179"/>
<name>A0A875S7N9_EENNA</name>